<evidence type="ECO:0000313" key="2">
    <source>
        <dbReference type="EMBL" id="SVD61755.1"/>
    </source>
</evidence>
<protein>
    <submittedName>
        <fullName evidence="2">Uncharacterized protein</fullName>
    </submittedName>
</protein>
<dbReference type="EMBL" id="UINC01162158">
    <property type="protein sequence ID" value="SVD61755.1"/>
    <property type="molecule type" value="Genomic_DNA"/>
</dbReference>
<name>A0A382WTN2_9ZZZZ</name>
<feature type="region of interest" description="Disordered" evidence="1">
    <location>
        <begin position="1"/>
        <end position="29"/>
    </location>
</feature>
<dbReference type="AlphaFoldDB" id="A0A382WTN2"/>
<accession>A0A382WTN2</accession>
<proteinExistence type="predicted"/>
<gene>
    <name evidence="2" type="ORF">METZ01_LOCUS414609</name>
</gene>
<feature type="non-terminal residue" evidence="2">
    <location>
        <position position="53"/>
    </location>
</feature>
<reference evidence="2" key="1">
    <citation type="submission" date="2018-05" db="EMBL/GenBank/DDBJ databases">
        <authorList>
            <person name="Lanie J.A."/>
            <person name="Ng W.-L."/>
            <person name="Kazmierczak K.M."/>
            <person name="Andrzejewski T.M."/>
            <person name="Davidsen T.M."/>
            <person name="Wayne K.J."/>
            <person name="Tettelin H."/>
            <person name="Glass J.I."/>
            <person name="Rusch D."/>
            <person name="Podicherti R."/>
            <person name="Tsui H.-C.T."/>
            <person name="Winkler M.E."/>
        </authorList>
    </citation>
    <scope>NUCLEOTIDE SEQUENCE</scope>
</reference>
<evidence type="ECO:0000256" key="1">
    <source>
        <dbReference type="SAM" id="MobiDB-lite"/>
    </source>
</evidence>
<sequence length="53" mass="5971">MAEANTKEKEKQAKPTKEKSTKKEESKDTIWSRRDFFSLAGWAGFAATLGFST</sequence>
<organism evidence="2">
    <name type="scientific">marine metagenome</name>
    <dbReference type="NCBI Taxonomy" id="408172"/>
    <lineage>
        <taxon>unclassified sequences</taxon>
        <taxon>metagenomes</taxon>
        <taxon>ecological metagenomes</taxon>
    </lineage>
</organism>